<dbReference type="Gene3D" id="1.25.40.10">
    <property type="entry name" value="Tetratricopeptide repeat domain"/>
    <property type="match status" value="3"/>
</dbReference>
<keyword evidence="2 3" id="KW-0802">TPR repeat</keyword>
<dbReference type="InterPro" id="IPR019734">
    <property type="entry name" value="TPR_rpt"/>
</dbReference>
<dbReference type="PROSITE" id="PS50005">
    <property type="entry name" value="TPR"/>
    <property type="match status" value="2"/>
</dbReference>
<dbReference type="AlphaFoldDB" id="A0A327VYK9"/>
<dbReference type="SMART" id="SM00028">
    <property type="entry name" value="TPR"/>
    <property type="match status" value="7"/>
</dbReference>
<dbReference type="Proteomes" id="UP000249819">
    <property type="component" value="Unassembled WGS sequence"/>
</dbReference>
<keyword evidence="5" id="KW-1185">Reference proteome</keyword>
<reference evidence="4 5" key="1">
    <citation type="submission" date="2018-06" db="EMBL/GenBank/DDBJ databases">
        <title>Genomic Encyclopedia of Archaeal and Bacterial Type Strains, Phase II (KMG-II): from individual species to whole genera.</title>
        <authorList>
            <person name="Goeker M."/>
        </authorList>
    </citation>
    <scope>NUCLEOTIDE SEQUENCE [LARGE SCALE GENOMIC DNA]</scope>
    <source>
        <strain evidence="4 5">DSM 29821</strain>
    </source>
</reference>
<evidence type="ECO:0000256" key="3">
    <source>
        <dbReference type="PROSITE-ProRule" id="PRU00339"/>
    </source>
</evidence>
<protein>
    <submittedName>
        <fullName evidence="4">Tetratricopeptide repeat protein</fullName>
    </submittedName>
</protein>
<name>A0A327VYK9_9BACT</name>
<sequence length="337" mass="37817">MRKLTILVLGLAVGACNHSSQPANQHQAASADSVLYSDIVRAVTDSLQQFPQQHALFYRRGLLLFNTHPDMALKDFEQAAKLDSSNTDYWACAGEAALVAGNHATAAQLFTRALQTSPNYPFLQYKLATAMVEMKQYASADSLADLLPKSGEGADQAFYLKARIAVDHKDTVATIRYLRQAMTVAGDHPEYDALMELADLLSTQRHPDALQYYVQAWKLDSTNAEPMYYAGRFQEQMQQQDAAIASYRKCVVSDPGYEAPYMALGDIYRNNKNWKDAYTFYNMAVKTAPTDALAYYQRALSQEQLGKKDMALEDYIKASSFRKDYKEAKEAIKRLSK</sequence>
<proteinExistence type="predicted"/>
<dbReference type="PANTHER" id="PTHR44858:SF1">
    <property type="entry name" value="UDP-N-ACETYLGLUCOSAMINE--PEPTIDE N-ACETYLGLUCOSAMINYLTRANSFERASE SPINDLY-RELATED"/>
    <property type="match status" value="1"/>
</dbReference>
<dbReference type="OrthoDB" id="9803982at2"/>
<dbReference type="InterPro" id="IPR050498">
    <property type="entry name" value="Ycf3"/>
</dbReference>
<feature type="repeat" description="TPR" evidence="3">
    <location>
        <begin position="258"/>
        <end position="291"/>
    </location>
</feature>
<dbReference type="Pfam" id="PF13174">
    <property type="entry name" value="TPR_6"/>
    <property type="match status" value="1"/>
</dbReference>
<dbReference type="PROSITE" id="PS51257">
    <property type="entry name" value="PROKAR_LIPOPROTEIN"/>
    <property type="match status" value="1"/>
</dbReference>
<comment type="caution">
    <text evidence="4">The sequence shown here is derived from an EMBL/GenBank/DDBJ whole genome shotgun (WGS) entry which is preliminary data.</text>
</comment>
<keyword evidence="1" id="KW-0677">Repeat</keyword>
<evidence type="ECO:0000313" key="5">
    <source>
        <dbReference type="Proteomes" id="UP000249819"/>
    </source>
</evidence>
<dbReference type="Pfam" id="PF13181">
    <property type="entry name" value="TPR_8"/>
    <property type="match status" value="1"/>
</dbReference>
<feature type="repeat" description="TPR" evidence="3">
    <location>
        <begin position="87"/>
        <end position="120"/>
    </location>
</feature>
<dbReference type="RefSeq" id="WP_111592642.1">
    <property type="nucleotide sequence ID" value="NZ_QLMA01000004.1"/>
</dbReference>
<evidence type="ECO:0000313" key="4">
    <source>
        <dbReference type="EMBL" id="RAJ82097.1"/>
    </source>
</evidence>
<organism evidence="4 5">
    <name type="scientific">Chitinophaga dinghuensis</name>
    <dbReference type="NCBI Taxonomy" id="1539050"/>
    <lineage>
        <taxon>Bacteria</taxon>
        <taxon>Pseudomonadati</taxon>
        <taxon>Bacteroidota</taxon>
        <taxon>Chitinophagia</taxon>
        <taxon>Chitinophagales</taxon>
        <taxon>Chitinophagaceae</taxon>
        <taxon>Chitinophaga</taxon>
    </lineage>
</organism>
<evidence type="ECO:0000256" key="1">
    <source>
        <dbReference type="ARBA" id="ARBA00022737"/>
    </source>
</evidence>
<gene>
    <name evidence="4" type="ORF">CLV59_104322</name>
</gene>
<dbReference type="EMBL" id="QLMA01000004">
    <property type="protein sequence ID" value="RAJ82097.1"/>
    <property type="molecule type" value="Genomic_DNA"/>
</dbReference>
<dbReference type="SUPFAM" id="SSF48452">
    <property type="entry name" value="TPR-like"/>
    <property type="match status" value="1"/>
</dbReference>
<evidence type="ECO:0000256" key="2">
    <source>
        <dbReference type="ARBA" id="ARBA00022803"/>
    </source>
</evidence>
<accession>A0A327VYK9</accession>
<dbReference type="Pfam" id="PF14559">
    <property type="entry name" value="TPR_19"/>
    <property type="match status" value="1"/>
</dbReference>
<dbReference type="InterPro" id="IPR011990">
    <property type="entry name" value="TPR-like_helical_dom_sf"/>
</dbReference>
<dbReference type="PANTHER" id="PTHR44858">
    <property type="entry name" value="TETRATRICOPEPTIDE REPEAT PROTEIN 6"/>
    <property type="match status" value="1"/>
</dbReference>